<dbReference type="Pfam" id="PF09898">
    <property type="entry name" value="DUF2125"/>
    <property type="match status" value="1"/>
</dbReference>
<evidence type="ECO:0000256" key="1">
    <source>
        <dbReference type="SAM" id="Phobius"/>
    </source>
</evidence>
<dbReference type="Proteomes" id="UP000248021">
    <property type="component" value="Unassembled WGS sequence"/>
</dbReference>
<comment type="caution">
    <text evidence="2">The sequence shown here is derived from an EMBL/GenBank/DDBJ whole genome shotgun (WGS) entry which is preliminary data.</text>
</comment>
<keyword evidence="1" id="KW-0812">Transmembrane</keyword>
<name>A0A2V3ULC4_9HYPH</name>
<keyword evidence="3" id="KW-1185">Reference proteome</keyword>
<dbReference type="RefSeq" id="WP_170147210.1">
    <property type="nucleotide sequence ID" value="NZ_JAHBRY010000001.1"/>
</dbReference>
<dbReference type="InterPro" id="IPR018666">
    <property type="entry name" value="DUF2125"/>
</dbReference>
<dbReference type="EMBL" id="QJJK01000004">
    <property type="protein sequence ID" value="PXW60232.1"/>
    <property type="molecule type" value="Genomic_DNA"/>
</dbReference>
<feature type="transmembrane region" description="Helical" evidence="1">
    <location>
        <begin position="15"/>
        <end position="38"/>
    </location>
</feature>
<evidence type="ECO:0008006" key="4">
    <source>
        <dbReference type="Google" id="ProtNLM"/>
    </source>
</evidence>
<evidence type="ECO:0000313" key="3">
    <source>
        <dbReference type="Proteomes" id="UP000248021"/>
    </source>
</evidence>
<dbReference type="AlphaFoldDB" id="A0A2V3ULC4"/>
<proteinExistence type="predicted"/>
<keyword evidence="1" id="KW-0472">Membrane</keyword>
<accession>A0A2V3ULC4</accession>
<reference evidence="2 3" key="1">
    <citation type="submission" date="2018-05" db="EMBL/GenBank/DDBJ databases">
        <title>Genomic Encyclopedia of Type Strains, Phase IV (KMG-IV): sequencing the most valuable type-strain genomes for metagenomic binning, comparative biology and taxonomic classification.</title>
        <authorList>
            <person name="Goeker M."/>
        </authorList>
    </citation>
    <scope>NUCLEOTIDE SEQUENCE [LARGE SCALE GENOMIC DNA]</scope>
    <source>
        <strain evidence="2 3">DSM 6462</strain>
    </source>
</reference>
<organism evidence="2 3">
    <name type="scientific">Chelatococcus asaccharovorans</name>
    <dbReference type="NCBI Taxonomy" id="28210"/>
    <lineage>
        <taxon>Bacteria</taxon>
        <taxon>Pseudomonadati</taxon>
        <taxon>Pseudomonadota</taxon>
        <taxon>Alphaproteobacteria</taxon>
        <taxon>Hyphomicrobiales</taxon>
        <taxon>Chelatococcaceae</taxon>
        <taxon>Chelatococcus</taxon>
    </lineage>
</organism>
<protein>
    <recommendedName>
        <fullName evidence="4">DUF2125 domain-containing protein</fullName>
    </recommendedName>
</protein>
<sequence>MSADTSGTIKRRSRIGLYLPVALLFAIAAGWSVFWFVARNAVNTAVNTWLAREAAEGRNWNCPDRALGGFPFRFEMTCSNLTFAGTTPEGPVTGSLPRLAAVAQIYKPQHVIVEATGPLKIAKTDGTADLTFDWKLLDASVIAVGRAVDRVSVVIDQPTLTVAGSAVMPLDLRANSFESHLRRDPARPAEENTYDFTLAFDGAVVPPLDALLATQTPVKLALDAKVSHARPFTAQSRAQELETWRQAGGRLHILRLSMDKGAQRLDARGELGLDEAHRPAGTIDASVAGLEQLLARFGIGGQGSNLGSLIAGGLARLGARQAQPPQAGDGAAKPADGLTPLPTVTIANGRVAVGPFAFATVQPLY</sequence>
<gene>
    <name evidence="2" type="ORF">C7450_104284</name>
</gene>
<evidence type="ECO:0000313" key="2">
    <source>
        <dbReference type="EMBL" id="PXW60232.1"/>
    </source>
</evidence>
<keyword evidence="1" id="KW-1133">Transmembrane helix</keyword>